<evidence type="ECO:0000256" key="2">
    <source>
        <dbReference type="SAM" id="SignalP"/>
    </source>
</evidence>
<accession>A0ABR6RC78</accession>
<feature type="chain" id="PRO_5045797341" evidence="2">
    <location>
        <begin position="35"/>
        <end position="158"/>
    </location>
</feature>
<keyword evidence="1" id="KW-1133">Transmembrane helix</keyword>
<feature type="signal peptide" evidence="2">
    <location>
        <begin position="1"/>
        <end position="34"/>
    </location>
</feature>
<evidence type="ECO:0000313" key="4">
    <source>
        <dbReference type="Proteomes" id="UP000562492"/>
    </source>
</evidence>
<proteinExistence type="predicted"/>
<keyword evidence="2" id="KW-0732">Signal</keyword>
<dbReference type="Proteomes" id="UP000562492">
    <property type="component" value="Unassembled WGS sequence"/>
</dbReference>
<keyword evidence="4" id="KW-1185">Reference proteome</keyword>
<evidence type="ECO:0000313" key="3">
    <source>
        <dbReference type="EMBL" id="MBB6576743.1"/>
    </source>
</evidence>
<comment type="caution">
    <text evidence="3">The sequence shown here is derived from an EMBL/GenBank/DDBJ whole genome shotgun (WGS) entry which is preliminary data.</text>
</comment>
<dbReference type="EMBL" id="JACHKZ010000003">
    <property type="protein sequence ID" value="MBB6576743.1"/>
    <property type="molecule type" value="Genomic_DNA"/>
</dbReference>
<gene>
    <name evidence="3" type="ORF">HNP33_000791</name>
</gene>
<organism evidence="3 4">
    <name type="scientific">Comamonas odontotermitis</name>
    <dbReference type="NCBI Taxonomy" id="379895"/>
    <lineage>
        <taxon>Bacteria</taxon>
        <taxon>Pseudomonadati</taxon>
        <taxon>Pseudomonadota</taxon>
        <taxon>Betaproteobacteria</taxon>
        <taxon>Burkholderiales</taxon>
        <taxon>Comamonadaceae</taxon>
        <taxon>Comamonas</taxon>
    </lineage>
</organism>
<sequence>MKSPVLARLHRTATAAIAGAALLLGLAAAPAAHAQSDASLMLSALPIASVVVGTAVSVGASTAVVALPVALSVEGSKLVVKGVKASAKGTVLLLESASDGAAASIELSAGALGASAASVGTTILVSVVGAGVLLSTAGEVIAFIPNEIGKALLYNERL</sequence>
<evidence type="ECO:0000256" key="1">
    <source>
        <dbReference type="SAM" id="Phobius"/>
    </source>
</evidence>
<name>A0ABR6RC78_9BURK</name>
<feature type="transmembrane region" description="Helical" evidence="1">
    <location>
        <begin position="44"/>
        <end position="71"/>
    </location>
</feature>
<dbReference type="RefSeq" id="WP_184705500.1">
    <property type="nucleotide sequence ID" value="NZ_JACHKZ010000003.1"/>
</dbReference>
<keyword evidence="1" id="KW-0812">Transmembrane</keyword>
<keyword evidence="1" id="KW-0472">Membrane</keyword>
<protein>
    <submittedName>
        <fullName evidence="3">Uncharacterized protein</fullName>
    </submittedName>
</protein>
<reference evidence="3 4" key="1">
    <citation type="submission" date="2020-08" db="EMBL/GenBank/DDBJ databases">
        <title>Functional genomics of gut bacteria from endangered species of beetles.</title>
        <authorList>
            <person name="Carlos-Shanley C."/>
        </authorList>
    </citation>
    <scope>NUCLEOTIDE SEQUENCE [LARGE SCALE GENOMIC DNA]</scope>
    <source>
        <strain evidence="3 4">S00124</strain>
    </source>
</reference>